<dbReference type="SUPFAM" id="SSF46785">
    <property type="entry name" value="Winged helix' DNA-binding domain"/>
    <property type="match status" value="1"/>
</dbReference>
<dbReference type="InterPro" id="IPR036388">
    <property type="entry name" value="WH-like_DNA-bd_sf"/>
</dbReference>
<name>A0A291GSB3_9MICO</name>
<evidence type="ECO:0000259" key="1">
    <source>
        <dbReference type="Pfam" id="PF12802"/>
    </source>
</evidence>
<evidence type="ECO:0000313" key="3">
    <source>
        <dbReference type="Proteomes" id="UP000218165"/>
    </source>
</evidence>
<dbReference type="Pfam" id="PF12802">
    <property type="entry name" value="MarR_2"/>
    <property type="match status" value="1"/>
</dbReference>
<dbReference type="EMBL" id="CP023563">
    <property type="protein sequence ID" value="ATG53098.1"/>
    <property type="molecule type" value="Genomic_DNA"/>
</dbReference>
<proteinExistence type="predicted"/>
<dbReference type="KEGG" id="brz:CFK38_03940"/>
<dbReference type="AlphaFoldDB" id="A0A291GSB3"/>
<reference evidence="3" key="1">
    <citation type="submission" date="2017-09" db="EMBL/GenBank/DDBJ databases">
        <title>Brachybacterium sp. VM2412.</title>
        <authorList>
            <person name="Tak E.J."/>
            <person name="Bae J.-W."/>
        </authorList>
    </citation>
    <scope>NUCLEOTIDE SEQUENCE [LARGE SCALE GENOMIC DNA]</scope>
    <source>
        <strain evidence="3">VM2412</strain>
    </source>
</reference>
<accession>A0A291GSB3</accession>
<dbReference type="GO" id="GO:0003700">
    <property type="term" value="F:DNA-binding transcription factor activity"/>
    <property type="evidence" value="ECO:0007669"/>
    <property type="project" value="InterPro"/>
</dbReference>
<dbReference type="Gene3D" id="1.10.10.10">
    <property type="entry name" value="Winged helix-like DNA-binding domain superfamily/Winged helix DNA-binding domain"/>
    <property type="match status" value="1"/>
</dbReference>
<sequence>MEHTGGDCAPGEDAAAREPRREVARLLSLLDRHRRLHRQERNLGDADLRILWLFADGSTRTLREIADALHLEQSTVNRQVNAAVTEGLLERTRGHGGQAYRFQRTATGYRLFEADVAASLAGYDEALAALGAADAATFVDLLGHFTEAYRVVAERSGKVLRRE</sequence>
<dbReference type="InterPro" id="IPR000835">
    <property type="entry name" value="HTH_MarR-typ"/>
</dbReference>
<dbReference type="Proteomes" id="UP000218165">
    <property type="component" value="Chromosome"/>
</dbReference>
<dbReference type="OrthoDB" id="3213352at2"/>
<dbReference type="InterPro" id="IPR036390">
    <property type="entry name" value="WH_DNA-bd_sf"/>
</dbReference>
<feature type="domain" description="HTH marR-type" evidence="1">
    <location>
        <begin position="43"/>
        <end position="93"/>
    </location>
</feature>
<gene>
    <name evidence="2" type="ORF">CFK38_03940</name>
</gene>
<keyword evidence="3" id="KW-1185">Reference proteome</keyword>
<protein>
    <submittedName>
        <fullName evidence="2">MarR family transcriptional regulator</fullName>
    </submittedName>
</protein>
<evidence type="ECO:0000313" key="2">
    <source>
        <dbReference type="EMBL" id="ATG53098.1"/>
    </source>
</evidence>
<organism evidence="2 3">
    <name type="scientific">Brachybacterium vulturis</name>
    <dbReference type="NCBI Taxonomy" id="2017484"/>
    <lineage>
        <taxon>Bacteria</taxon>
        <taxon>Bacillati</taxon>
        <taxon>Actinomycetota</taxon>
        <taxon>Actinomycetes</taxon>
        <taxon>Micrococcales</taxon>
        <taxon>Dermabacteraceae</taxon>
        <taxon>Brachybacterium</taxon>
    </lineage>
</organism>